<proteinExistence type="predicted"/>
<gene>
    <name evidence="2" type="ORF">IAD26_07550</name>
</gene>
<dbReference type="Proteomes" id="UP000886748">
    <property type="component" value="Unassembled WGS sequence"/>
</dbReference>
<sequence length="242" mass="28216">MFNKEKIIEILNSEDLFIDNFILEAFIKNWKIEPIYEDADGIEFFDEMAVEKIRSGIKNKQPKCEINIMDKDEIKPVDMAVEMSEPHLEEVEPPVEAVEQKIEEIEQPIEDTEQPEPPVQEIVQEIYTEPQELPVSIINEVNKEVENELKNVTLDISNQTLAVLAESIARKITYDVADFIKKTDFIEDAVQLGEYKKDNKLMLEKIDELISDNKILIQRIEELEKENKSFVKVFGNIYVKNR</sequence>
<protein>
    <submittedName>
        <fullName evidence="2">Uncharacterized protein</fullName>
    </submittedName>
</protein>
<organism evidence="2 3">
    <name type="scientific">Candidatus Limenecus avicola</name>
    <dbReference type="NCBI Taxonomy" id="2840847"/>
    <lineage>
        <taxon>Bacteria</taxon>
        <taxon>Bacillati</taxon>
        <taxon>Bacillota</taxon>
        <taxon>Clostridia</taxon>
        <taxon>Eubacteriales</taxon>
        <taxon>Clostridiaceae</taxon>
        <taxon>Clostridiaceae incertae sedis</taxon>
        <taxon>Candidatus Limenecus</taxon>
    </lineage>
</organism>
<keyword evidence="1" id="KW-0175">Coiled coil</keyword>
<name>A0A9D1N1K0_9CLOT</name>
<dbReference type="AlphaFoldDB" id="A0A9D1N1K0"/>
<accession>A0A9D1N1K0</accession>
<evidence type="ECO:0000313" key="2">
    <source>
        <dbReference type="EMBL" id="HIU92971.1"/>
    </source>
</evidence>
<feature type="coiled-coil region" evidence="1">
    <location>
        <begin position="206"/>
        <end position="233"/>
    </location>
</feature>
<evidence type="ECO:0000256" key="1">
    <source>
        <dbReference type="SAM" id="Coils"/>
    </source>
</evidence>
<reference evidence="2" key="1">
    <citation type="submission" date="2020-10" db="EMBL/GenBank/DDBJ databases">
        <authorList>
            <person name="Gilroy R."/>
        </authorList>
    </citation>
    <scope>NUCLEOTIDE SEQUENCE</scope>
    <source>
        <strain evidence="2">CHK154-7741</strain>
    </source>
</reference>
<reference evidence="2" key="2">
    <citation type="journal article" date="2021" name="PeerJ">
        <title>Extensive microbial diversity within the chicken gut microbiome revealed by metagenomics and culture.</title>
        <authorList>
            <person name="Gilroy R."/>
            <person name="Ravi A."/>
            <person name="Getino M."/>
            <person name="Pursley I."/>
            <person name="Horton D.L."/>
            <person name="Alikhan N.F."/>
            <person name="Baker D."/>
            <person name="Gharbi K."/>
            <person name="Hall N."/>
            <person name="Watson M."/>
            <person name="Adriaenssens E.M."/>
            <person name="Foster-Nyarko E."/>
            <person name="Jarju S."/>
            <person name="Secka A."/>
            <person name="Antonio M."/>
            <person name="Oren A."/>
            <person name="Chaudhuri R.R."/>
            <person name="La Ragione R."/>
            <person name="Hildebrand F."/>
            <person name="Pallen M.J."/>
        </authorList>
    </citation>
    <scope>NUCLEOTIDE SEQUENCE</scope>
    <source>
        <strain evidence="2">CHK154-7741</strain>
    </source>
</reference>
<comment type="caution">
    <text evidence="2">The sequence shown here is derived from an EMBL/GenBank/DDBJ whole genome shotgun (WGS) entry which is preliminary data.</text>
</comment>
<evidence type="ECO:0000313" key="3">
    <source>
        <dbReference type="Proteomes" id="UP000886748"/>
    </source>
</evidence>
<dbReference type="EMBL" id="DVOD01000055">
    <property type="protein sequence ID" value="HIU92971.1"/>
    <property type="molecule type" value="Genomic_DNA"/>
</dbReference>